<accession>A0A0E0AVG4</accession>
<reference evidence="1" key="1">
    <citation type="submission" date="2015-04" db="UniProtKB">
        <authorList>
            <consortium name="EnsemblPlants"/>
        </authorList>
    </citation>
    <scope>IDENTIFICATION</scope>
</reference>
<dbReference type="HOGENOM" id="CLU_3436748_0_0_1"/>
<organism evidence="1">
    <name type="scientific">Oryza glumipatula</name>
    <dbReference type="NCBI Taxonomy" id="40148"/>
    <lineage>
        <taxon>Eukaryota</taxon>
        <taxon>Viridiplantae</taxon>
        <taxon>Streptophyta</taxon>
        <taxon>Embryophyta</taxon>
        <taxon>Tracheophyta</taxon>
        <taxon>Spermatophyta</taxon>
        <taxon>Magnoliopsida</taxon>
        <taxon>Liliopsida</taxon>
        <taxon>Poales</taxon>
        <taxon>Poaceae</taxon>
        <taxon>BOP clade</taxon>
        <taxon>Oryzoideae</taxon>
        <taxon>Oryzeae</taxon>
        <taxon>Oryzinae</taxon>
        <taxon>Oryza</taxon>
    </lineage>
</organism>
<evidence type="ECO:0000313" key="1">
    <source>
        <dbReference type="EnsemblPlants" id="OGLUM08G15870.2"/>
    </source>
</evidence>
<reference evidence="1" key="2">
    <citation type="submission" date="2018-05" db="EMBL/GenBank/DDBJ databases">
        <title>OgluRS3 (Oryza glumaepatula Reference Sequence Version 3).</title>
        <authorList>
            <person name="Zhang J."/>
            <person name="Kudrna D."/>
            <person name="Lee S."/>
            <person name="Talag J."/>
            <person name="Welchert J."/>
            <person name="Wing R.A."/>
        </authorList>
    </citation>
    <scope>NUCLEOTIDE SEQUENCE [LARGE SCALE GENOMIC DNA]</scope>
</reference>
<proteinExistence type="predicted"/>
<evidence type="ECO:0000313" key="2">
    <source>
        <dbReference type="Proteomes" id="UP000026961"/>
    </source>
</evidence>
<sequence length="12" mass="1511">MKNEVEMHVEKH</sequence>
<dbReference type="Proteomes" id="UP000026961">
    <property type="component" value="Chromosome 8"/>
</dbReference>
<name>A0A0E0AVG4_9ORYZ</name>
<dbReference type="Gramene" id="OGLUM08G15870.2">
    <property type="protein sequence ID" value="OGLUM08G15870.2"/>
    <property type="gene ID" value="OGLUM08G15870"/>
</dbReference>
<protein>
    <submittedName>
        <fullName evidence="1">Uncharacterized protein</fullName>
    </submittedName>
</protein>
<keyword evidence="2" id="KW-1185">Reference proteome</keyword>
<dbReference type="EnsemblPlants" id="OGLUM08G15870.2">
    <property type="protein sequence ID" value="OGLUM08G15870.2"/>
    <property type="gene ID" value="OGLUM08G15870"/>
</dbReference>